<comment type="function">
    <text evidence="7">Negatively regulates transcription of bacterial ribonucleotide reductase nrd genes and operons by binding to NrdR-boxes.</text>
</comment>
<dbReference type="GO" id="GO:0045892">
    <property type="term" value="P:negative regulation of DNA-templated transcription"/>
    <property type="evidence" value="ECO:0007669"/>
    <property type="project" value="UniProtKB-UniRule"/>
</dbReference>
<evidence type="ECO:0000313" key="9">
    <source>
        <dbReference type="EMBL" id="OGY89452.1"/>
    </source>
</evidence>
<evidence type="ECO:0000256" key="2">
    <source>
        <dbReference type="ARBA" id="ARBA00022741"/>
    </source>
</evidence>
<dbReference type="GO" id="GO:0008270">
    <property type="term" value="F:zinc ion binding"/>
    <property type="evidence" value="ECO:0007669"/>
    <property type="project" value="UniProtKB-UniRule"/>
</dbReference>
<keyword evidence="5 7" id="KW-0238">DNA-binding</keyword>
<evidence type="ECO:0000259" key="8">
    <source>
        <dbReference type="PROSITE" id="PS51161"/>
    </source>
</evidence>
<protein>
    <recommendedName>
        <fullName evidence="7">Transcriptional repressor NrdR</fullName>
    </recommendedName>
</protein>
<keyword evidence="6 7" id="KW-0804">Transcription</keyword>
<dbReference type="Proteomes" id="UP000178849">
    <property type="component" value="Unassembled WGS sequence"/>
</dbReference>
<comment type="cofactor">
    <cofactor evidence="7">
        <name>Zn(2+)</name>
        <dbReference type="ChEBI" id="CHEBI:29105"/>
    </cofactor>
    <text evidence="7">Binds 1 zinc ion.</text>
</comment>
<keyword evidence="7" id="KW-0863">Zinc-finger</keyword>
<dbReference type="Pfam" id="PF22811">
    <property type="entry name" value="Zn_ribbon_NrdR"/>
    <property type="match status" value="1"/>
</dbReference>
<dbReference type="InterPro" id="IPR005144">
    <property type="entry name" value="ATP-cone_dom"/>
</dbReference>
<dbReference type="NCBIfam" id="TIGR00244">
    <property type="entry name" value="transcriptional regulator NrdR"/>
    <property type="match status" value="1"/>
</dbReference>
<keyword evidence="3 7" id="KW-0067">ATP-binding</keyword>
<accession>A0A1G2BK37</accession>
<dbReference type="STRING" id="1798550.A2927_03175"/>
<dbReference type="InterPro" id="IPR055173">
    <property type="entry name" value="NrdR-like_N"/>
</dbReference>
<comment type="similarity">
    <text evidence="7">Belongs to the NrdR family.</text>
</comment>
<evidence type="ECO:0000256" key="1">
    <source>
        <dbReference type="ARBA" id="ARBA00022491"/>
    </source>
</evidence>
<keyword evidence="1 7" id="KW-0678">Repressor</keyword>
<dbReference type="AlphaFoldDB" id="A0A1G2BK37"/>
<keyword evidence="7" id="KW-0479">Metal-binding</keyword>
<comment type="caution">
    <text evidence="9">The sequence shown here is derived from an EMBL/GenBank/DDBJ whole genome shotgun (WGS) entry which is preliminary data.</text>
</comment>
<dbReference type="Pfam" id="PF03477">
    <property type="entry name" value="ATP-cone"/>
    <property type="match status" value="1"/>
</dbReference>
<evidence type="ECO:0000256" key="5">
    <source>
        <dbReference type="ARBA" id="ARBA00023125"/>
    </source>
</evidence>
<dbReference type="GO" id="GO:0005524">
    <property type="term" value="F:ATP binding"/>
    <property type="evidence" value="ECO:0007669"/>
    <property type="project" value="UniProtKB-UniRule"/>
</dbReference>
<keyword evidence="2 7" id="KW-0547">Nucleotide-binding</keyword>
<dbReference type="EMBL" id="MHKL01000017">
    <property type="protein sequence ID" value="OGY89452.1"/>
    <property type="molecule type" value="Genomic_DNA"/>
</dbReference>
<organism evidence="9 10">
    <name type="scientific">Candidatus Komeilibacteria bacterium RIFCSPLOWO2_01_FULL_45_10</name>
    <dbReference type="NCBI Taxonomy" id="1798550"/>
    <lineage>
        <taxon>Bacteria</taxon>
        <taxon>Candidatus Komeiliibacteriota</taxon>
    </lineage>
</organism>
<reference evidence="9 10" key="1">
    <citation type="journal article" date="2016" name="Nat. Commun.">
        <title>Thousands of microbial genomes shed light on interconnected biogeochemical processes in an aquifer system.</title>
        <authorList>
            <person name="Anantharaman K."/>
            <person name="Brown C.T."/>
            <person name="Hug L.A."/>
            <person name="Sharon I."/>
            <person name="Castelle C.J."/>
            <person name="Probst A.J."/>
            <person name="Thomas B.C."/>
            <person name="Singh A."/>
            <person name="Wilkins M.J."/>
            <person name="Karaoz U."/>
            <person name="Brodie E.L."/>
            <person name="Williams K.H."/>
            <person name="Hubbard S.S."/>
            <person name="Banfield J.F."/>
        </authorList>
    </citation>
    <scope>NUCLEOTIDE SEQUENCE [LARGE SCALE GENOMIC DNA]</scope>
</reference>
<evidence type="ECO:0000313" key="10">
    <source>
        <dbReference type="Proteomes" id="UP000178849"/>
    </source>
</evidence>
<dbReference type="InterPro" id="IPR003796">
    <property type="entry name" value="RNR_NrdR-like"/>
</dbReference>
<name>A0A1G2BK37_9BACT</name>
<dbReference type="HAMAP" id="MF_00440">
    <property type="entry name" value="NrdR"/>
    <property type="match status" value="1"/>
</dbReference>
<keyword evidence="4 7" id="KW-0805">Transcription regulation</keyword>
<dbReference type="PANTHER" id="PTHR30455">
    <property type="entry name" value="TRANSCRIPTIONAL REPRESSOR NRDR"/>
    <property type="match status" value="1"/>
</dbReference>
<evidence type="ECO:0000256" key="7">
    <source>
        <dbReference type="HAMAP-Rule" id="MF_00440"/>
    </source>
</evidence>
<keyword evidence="7" id="KW-0862">Zinc</keyword>
<feature type="domain" description="ATP-cone" evidence="8">
    <location>
        <begin position="49"/>
        <end position="139"/>
    </location>
</feature>
<proteinExistence type="inferred from homology"/>
<evidence type="ECO:0000256" key="4">
    <source>
        <dbReference type="ARBA" id="ARBA00023015"/>
    </source>
</evidence>
<dbReference type="GO" id="GO:0003677">
    <property type="term" value="F:DNA binding"/>
    <property type="evidence" value="ECO:0007669"/>
    <property type="project" value="UniProtKB-KW"/>
</dbReference>
<gene>
    <name evidence="7" type="primary">nrdR</name>
    <name evidence="9" type="ORF">A2927_03175</name>
</gene>
<evidence type="ECO:0000256" key="3">
    <source>
        <dbReference type="ARBA" id="ARBA00022840"/>
    </source>
</evidence>
<dbReference type="PROSITE" id="PS51161">
    <property type="entry name" value="ATP_CONE"/>
    <property type="match status" value="1"/>
</dbReference>
<sequence length="155" mass="17984">MHCPVCPAKDTKVNDSRLSEGGFIIKRRRECAKCGFRFSTLEQMEILNLTVIKRNGAKEPYSREKLEAGLKKSLEKRPYTQEKFRQLVNAIERDIQKKNHEEIKSGAIGELVMKRLKSFDKVAYIRFASVYRAFEDVKTFQKELSGLLKGKKVIR</sequence>
<evidence type="ECO:0000256" key="6">
    <source>
        <dbReference type="ARBA" id="ARBA00023163"/>
    </source>
</evidence>
<feature type="zinc finger region" evidence="7">
    <location>
        <begin position="3"/>
        <end position="34"/>
    </location>
</feature>
<dbReference type="PANTHER" id="PTHR30455:SF2">
    <property type="entry name" value="TRANSCRIPTIONAL REPRESSOR NRDR"/>
    <property type="match status" value="1"/>
</dbReference>